<evidence type="ECO:0000256" key="1">
    <source>
        <dbReference type="SAM" id="MobiDB-lite"/>
    </source>
</evidence>
<dbReference type="OrthoDB" id="3253553at2759"/>
<dbReference type="EMBL" id="JAEPQZ010000003">
    <property type="protein sequence ID" value="KAG2183619.1"/>
    <property type="molecule type" value="Genomic_DNA"/>
</dbReference>
<keyword evidence="2" id="KW-0812">Transmembrane</keyword>
<feature type="region of interest" description="Disordered" evidence="1">
    <location>
        <begin position="1"/>
        <end position="26"/>
    </location>
</feature>
<feature type="transmembrane region" description="Helical" evidence="2">
    <location>
        <begin position="146"/>
        <end position="168"/>
    </location>
</feature>
<feature type="transmembrane region" description="Helical" evidence="2">
    <location>
        <begin position="113"/>
        <end position="134"/>
    </location>
</feature>
<sequence length="216" mass="23819">MQNAWEKNDGWSAESKTEVPTFNDGSTLAPLTDSKFKMDANSVNGTVSQMEYPKSVFTTEVEELPEKPVSKPSFPRMCLRVWQVIASVGTFAFQAGASPVAKMDFPYEPALLYFVYGATSLSLFWGSFLLYVYMTRRYGKGGKVKRAVLCIVDLMVTIFVGIGVFFEISKYPCQPGTQNGLCDMFNTGTAFGVSLFMALVAATFWDIFGALGGIRN</sequence>
<dbReference type="Proteomes" id="UP000654370">
    <property type="component" value="Unassembled WGS sequence"/>
</dbReference>
<accession>A0A8H7Q222</accession>
<proteinExistence type="predicted"/>
<comment type="caution">
    <text evidence="3">The sequence shown here is derived from an EMBL/GenBank/DDBJ whole genome shotgun (WGS) entry which is preliminary data.</text>
</comment>
<gene>
    <name evidence="3" type="ORF">INT43_006627</name>
</gene>
<keyword evidence="2" id="KW-1133">Transmembrane helix</keyword>
<evidence type="ECO:0000313" key="4">
    <source>
        <dbReference type="Proteomes" id="UP000654370"/>
    </source>
</evidence>
<reference evidence="3" key="1">
    <citation type="submission" date="2020-12" db="EMBL/GenBank/DDBJ databases">
        <title>Metabolic potential, ecology and presence of endohyphal bacteria is reflected in genomic diversity of Mucoromycotina.</title>
        <authorList>
            <person name="Muszewska A."/>
            <person name="Okrasinska A."/>
            <person name="Steczkiewicz K."/>
            <person name="Drgas O."/>
            <person name="Orlowska M."/>
            <person name="Perlinska-Lenart U."/>
            <person name="Aleksandrzak-Piekarczyk T."/>
            <person name="Szatraj K."/>
            <person name="Zielenkiewicz U."/>
            <person name="Pilsyk S."/>
            <person name="Malc E."/>
            <person name="Mieczkowski P."/>
            <person name="Kruszewska J.S."/>
            <person name="Biernat P."/>
            <person name="Pawlowska J."/>
        </authorList>
    </citation>
    <scope>NUCLEOTIDE SEQUENCE</scope>
    <source>
        <strain evidence="3">WA0000067209</strain>
    </source>
</reference>
<protein>
    <recommendedName>
        <fullName evidence="5">MARVEL domain-containing protein</fullName>
    </recommendedName>
</protein>
<feature type="transmembrane region" description="Helical" evidence="2">
    <location>
        <begin position="81"/>
        <end position="101"/>
    </location>
</feature>
<dbReference type="AlphaFoldDB" id="A0A8H7Q222"/>
<evidence type="ECO:0000313" key="3">
    <source>
        <dbReference type="EMBL" id="KAG2183619.1"/>
    </source>
</evidence>
<keyword evidence="2" id="KW-0472">Membrane</keyword>
<evidence type="ECO:0008006" key="5">
    <source>
        <dbReference type="Google" id="ProtNLM"/>
    </source>
</evidence>
<keyword evidence="4" id="KW-1185">Reference proteome</keyword>
<evidence type="ECO:0000256" key="2">
    <source>
        <dbReference type="SAM" id="Phobius"/>
    </source>
</evidence>
<organism evidence="3 4">
    <name type="scientific">Mortierella isabellina</name>
    <name type="common">Filamentous fungus</name>
    <name type="synonym">Umbelopsis isabellina</name>
    <dbReference type="NCBI Taxonomy" id="91625"/>
    <lineage>
        <taxon>Eukaryota</taxon>
        <taxon>Fungi</taxon>
        <taxon>Fungi incertae sedis</taxon>
        <taxon>Mucoromycota</taxon>
        <taxon>Mucoromycotina</taxon>
        <taxon>Umbelopsidomycetes</taxon>
        <taxon>Umbelopsidales</taxon>
        <taxon>Umbelopsidaceae</taxon>
        <taxon>Umbelopsis</taxon>
    </lineage>
</organism>
<name>A0A8H7Q222_MORIS</name>
<feature type="transmembrane region" description="Helical" evidence="2">
    <location>
        <begin position="188"/>
        <end position="211"/>
    </location>
</feature>